<reference evidence="14" key="1">
    <citation type="submission" date="2019-08" db="EMBL/GenBank/DDBJ databases">
        <authorList>
            <person name="Kucharzyk K."/>
            <person name="Murdoch R.W."/>
            <person name="Higgins S."/>
            <person name="Loffler F."/>
        </authorList>
    </citation>
    <scope>NUCLEOTIDE SEQUENCE</scope>
</reference>
<evidence type="ECO:0000256" key="12">
    <source>
        <dbReference type="ARBA" id="ARBA00033999"/>
    </source>
</evidence>
<comment type="caution">
    <text evidence="14">The sequence shown here is derived from an EMBL/GenBank/DDBJ whole genome shotgun (WGS) entry which is preliminary data.</text>
</comment>
<keyword evidence="10" id="KW-0456">Lyase</keyword>
<comment type="catalytic activity">
    <reaction evidence="12">
        <text>cyclobutadipyrimidine (in DNA) = 2 pyrimidine residues (in DNA).</text>
        <dbReference type="EC" id="4.1.99.3"/>
    </reaction>
</comment>
<evidence type="ECO:0000256" key="1">
    <source>
        <dbReference type="ARBA" id="ARBA00001974"/>
    </source>
</evidence>
<evidence type="ECO:0000313" key="14">
    <source>
        <dbReference type="EMBL" id="MPL66541.1"/>
    </source>
</evidence>
<gene>
    <name evidence="14" type="ORF">SDC9_12224</name>
</gene>
<evidence type="ECO:0000256" key="7">
    <source>
        <dbReference type="ARBA" id="ARBA00022827"/>
    </source>
</evidence>
<dbReference type="GO" id="GO:0003904">
    <property type="term" value="F:deoxyribodipyrimidine photo-lyase activity"/>
    <property type="evidence" value="ECO:0007669"/>
    <property type="project" value="UniProtKB-EC"/>
</dbReference>
<keyword evidence="8" id="KW-0238">DNA-binding</keyword>
<keyword evidence="9" id="KW-0234">DNA repair</keyword>
<dbReference type="SUPFAM" id="SSF52425">
    <property type="entry name" value="Cryptochrome/photolyase, N-terminal domain"/>
    <property type="match status" value="1"/>
</dbReference>
<feature type="domain" description="Photolyase/cryptochrome alpha/beta" evidence="13">
    <location>
        <begin position="31"/>
        <end position="159"/>
    </location>
</feature>
<dbReference type="InterPro" id="IPR036155">
    <property type="entry name" value="Crypto/Photolyase_N_sf"/>
</dbReference>
<dbReference type="EC" id="4.1.99.3" evidence="3"/>
<evidence type="ECO:0000256" key="6">
    <source>
        <dbReference type="ARBA" id="ARBA00022763"/>
    </source>
</evidence>
<dbReference type="AlphaFoldDB" id="A0A644TLE3"/>
<organism evidence="14">
    <name type="scientific">bioreactor metagenome</name>
    <dbReference type="NCBI Taxonomy" id="1076179"/>
    <lineage>
        <taxon>unclassified sequences</taxon>
        <taxon>metagenomes</taxon>
        <taxon>ecological metagenomes</taxon>
    </lineage>
</organism>
<dbReference type="Gene3D" id="1.10.579.10">
    <property type="entry name" value="DNA Cyclobutane Dipyrimidine Photolyase, subunit A, domain 3"/>
    <property type="match status" value="1"/>
</dbReference>
<dbReference type="GO" id="GO:0003677">
    <property type="term" value="F:DNA binding"/>
    <property type="evidence" value="ECO:0007669"/>
    <property type="project" value="UniProtKB-KW"/>
</dbReference>
<evidence type="ECO:0000256" key="4">
    <source>
        <dbReference type="ARBA" id="ARBA00014046"/>
    </source>
</evidence>
<dbReference type="InterPro" id="IPR006050">
    <property type="entry name" value="DNA_photolyase_N"/>
</dbReference>
<keyword evidence="7" id="KW-0274">FAD</keyword>
<dbReference type="PANTHER" id="PTHR10211">
    <property type="entry name" value="DEOXYRIBODIPYRIMIDINE PHOTOLYASE"/>
    <property type="match status" value="1"/>
</dbReference>
<dbReference type="InterPro" id="IPR052219">
    <property type="entry name" value="Photolyase_Class-2"/>
</dbReference>
<name>A0A644TLE3_9ZZZZ</name>
<evidence type="ECO:0000256" key="2">
    <source>
        <dbReference type="ARBA" id="ARBA00006409"/>
    </source>
</evidence>
<dbReference type="InterPro" id="IPR036134">
    <property type="entry name" value="Crypto/Photolyase_FAD-like_sf"/>
</dbReference>
<evidence type="ECO:0000256" key="8">
    <source>
        <dbReference type="ARBA" id="ARBA00023125"/>
    </source>
</evidence>
<evidence type="ECO:0000256" key="10">
    <source>
        <dbReference type="ARBA" id="ARBA00023239"/>
    </source>
</evidence>
<dbReference type="SUPFAM" id="SSF48173">
    <property type="entry name" value="Cryptochrome/photolyase FAD-binding domain"/>
    <property type="match status" value="1"/>
</dbReference>
<comment type="cofactor">
    <cofactor evidence="1">
        <name>FAD</name>
        <dbReference type="ChEBI" id="CHEBI:57692"/>
    </cofactor>
</comment>
<evidence type="ECO:0000256" key="11">
    <source>
        <dbReference type="ARBA" id="ARBA00031671"/>
    </source>
</evidence>
<dbReference type="Pfam" id="PF00875">
    <property type="entry name" value="DNA_photolyase"/>
    <property type="match status" value="1"/>
</dbReference>
<keyword evidence="6" id="KW-0227">DNA damage</keyword>
<evidence type="ECO:0000259" key="13">
    <source>
        <dbReference type="PROSITE" id="PS51645"/>
    </source>
</evidence>
<evidence type="ECO:0000256" key="5">
    <source>
        <dbReference type="ARBA" id="ARBA00022630"/>
    </source>
</evidence>
<dbReference type="GO" id="GO:0000719">
    <property type="term" value="P:photoreactive repair"/>
    <property type="evidence" value="ECO:0007669"/>
    <property type="project" value="TreeGrafter"/>
</dbReference>
<dbReference type="Gene3D" id="1.25.40.80">
    <property type="match status" value="1"/>
</dbReference>
<dbReference type="PANTHER" id="PTHR10211:SF0">
    <property type="entry name" value="DEOXYRIBODIPYRIMIDINE PHOTO-LYASE"/>
    <property type="match status" value="1"/>
</dbReference>
<keyword evidence="5" id="KW-0285">Flavoprotein</keyword>
<evidence type="ECO:0000256" key="3">
    <source>
        <dbReference type="ARBA" id="ARBA00013149"/>
    </source>
</evidence>
<dbReference type="InterPro" id="IPR014729">
    <property type="entry name" value="Rossmann-like_a/b/a_fold"/>
</dbReference>
<dbReference type="FunFam" id="1.10.579.10:FF:000002">
    <property type="entry name" value="Deoxyribodipyrimidine photolyase"/>
    <property type="match status" value="1"/>
</dbReference>
<proteinExistence type="inferred from homology"/>
<comment type="similarity">
    <text evidence="2">Belongs to the DNA photolyase class-2 family.</text>
</comment>
<dbReference type="Gene3D" id="3.40.50.620">
    <property type="entry name" value="HUPs"/>
    <property type="match status" value="1"/>
</dbReference>
<dbReference type="EMBL" id="VSSQ01000032">
    <property type="protein sequence ID" value="MPL66541.1"/>
    <property type="molecule type" value="Genomic_DNA"/>
</dbReference>
<protein>
    <recommendedName>
        <fullName evidence="4">Deoxyribodipyrimidine photo-lyase</fullName>
        <ecNumber evidence="3">4.1.99.3</ecNumber>
    </recommendedName>
    <alternativeName>
        <fullName evidence="11">DNA photolyase</fullName>
    </alternativeName>
</protein>
<evidence type="ECO:0000256" key="9">
    <source>
        <dbReference type="ARBA" id="ARBA00023204"/>
    </source>
</evidence>
<dbReference type="PROSITE" id="PS51645">
    <property type="entry name" value="PHR_CRY_ALPHA_BETA"/>
    <property type="match status" value="1"/>
</dbReference>
<sequence>MTTIEGLLSDPPVETARLRFLRSRQGRKGGDLVLFWMQKSQRSLDNPALDLAVYLANALDLPLLCVFVLCEYPRARDPHYRFMLEGLKTCAQDLRSRGVGFTLLKGEPVEQILAAAAQAAVLVADEGKLLFERQWRDSIAAKPDRPDMIVVETESAVPPSAVSDHLEWSAATIRKKISARLPFSLSRGKSNQECCLKAPPGQQGGDFLFGEGPLEAPWASWALPAAERESAKPGQRFGALLRLQRLSLDSGQDAALRRFDAFLHSDGLERYAQGRNDPNAKAASGMSAYLHFGQVSPLRLAEKALEHSPSAAQAYVEQLVVRRELALNYVLHNPGYLEYESAAPDWARRSLASRDPPPRVYSDGELEAARTEDPYWNAAQKELVLNGTIHNYMRMYWGKQLLRWFSDPAEAFSVALQLNDTYSLDGRDPNGYAGVAWCFGRHDRPWPERRGFGTLRAMTPSGLGKKFDADRYADEMHSIYTLRMKETL</sequence>
<accession>A0A644TLE3</accession>